<organism evidence="1 2">
    <name type="scientific">Actinomadura rudentiformis</name>
    <dbReference type="NCBI Taxonomy" id="359158"/>
    <lineage>
        <taxon>Bacteria</taxon>
        <taxon>Bacillati</taxon>
        <taxon>Actinomycetota</taxon>
        <taxon>Actinomycetes</taxon>
        <taxon>Streptosporangiales</taxon>
        <taxon>Thermomonosporaceae</taxon>
        <taxon>Actinomadura</taxon>
    </lineage>
</organism>
<dbReference type="Gene3D" id="2.30.110.10">
    <property type="entry name" value="Electron Transport, Fmn-binding Protein, Chain A"/>
    <property type="match status" value="1"/>
</dbReference>
<dbReference type="OrthoDB" id="3212118at2"/>
<name>A0A6H9Z7B9_9ACTN</name>
<protein>
    <submittedName>
        <fullName evidence="1">Pyridoxamine 5'-phosphate oxidase family protein</fullName>
    </submittedName>
</protein>
<keyword evidence="2" id="KW-1185">Reference proteome</keyword>
<proteinExistence type="predicted"/>
<dbReference type="Pfam" id="PF12900">
    <property type="entry name" value="Pyridox_ox_2"/>
    <property type="match status" value="1"/>
</dbReference>
<comment type="caution">
    <text evidence="1">The sequence shown here is derived from an EMBL/GenBank/DDBJ whole genome shotgun (WGS) entry which is preliminary data.</text>
</comment>
<evidence type="ECO:0000313" key="1">
    <source>
        <dbReference type="EMBL" id="KAB2352246.1"/>
    </source>
</evidence>
<accession>A0A6H9Z7B9</accession>
<dbReference type="InterPro" id="IPR012349">
    <property type="entry name" value="Split_barrel_FMN-bd"/>
</dbReference>
<dbReference type="EMBL" id="WBMT01000001">
    <property type="protein sequence ID" value="KAB2352246.1"/>
    <property type="molecule type" value="Genomic_DNA"/>
</dbReference>
<dbReference type="AlphaFoldDB" id="A0A6H9Z7B9"/>
<dbReference type="RefSeq" id="WP_151556872.1">
    <property type="nucleotide sequence ID" value="NZ_WBMT01000001.1"/>
</dbReference>
<dbReference type="Proteomes" id="UP000468735">
    <property type="component" value="Unassembled WGS sequence"/>
</dbReference>
<reference evidence="1 2" key="1">
    <citation type="submission" date="2019-09" db="EMBL/GenBank/DDBJ databases">
        <title>Actinomadura physcomitrii sp. nov., a novel actinomycete isolated from moss [Physcomitrium sphaericum (Ludw) Fuernr].</title>
        <authorList>
            <person name="Zhuang X."/>
            <person name="Liu C."/>
        </authorList>
    </citation>
    <scope>NUCLEOTIDE SEQUENCE [LARGE SCALE GENOMIC DNA]</scope>
    <source>
        <strain evidence="1 2">HMC1</strain>
    </source>
</reference>
<evidence type="ECO:0000313" key="2">
    <source>
        <dbReference type="Proteomes" id="UP000468735"/>
    </source>
</evidence>
<dbReference type="InterPro" id="IPR024747">
    <property type="entry name" value="Pyridox_Oxase-rel"/>
</dbReference>
<gene>
    <name evidence="1" type="ORF">F8566_00620</name>
</gene>
<sequence length="143" mass="15541">MPFDRSGLEILGDAECWALLESAPLGRIVFTDRALPAIQPVNFALCDGDVIIRTSPGSKLAAATRGAIVAFEADHFDTTTRTGWSVVAIGPARTVTDPHELTALQQLPLRPWGPSVHDHFIRIRPEILTGRRIPANTTTPVPR</sequence>
<dbReference type="SUPFAM" id="SSF50475">
    <property type="entry name" value="FMN-binding split barrel"/>
    <property type="match status" value="1"/>
</dbReference>